<accession>W2GG59</accession>
<proteinExistence type="predicted"/>
<gene>
    <name evidence="1" type="ORF">L915_13250</name>
</gene>
<name>W2GG59_PHYNI</name>
<dbReference type="EMBL" id="KI687540">
    <property type="protein sequence ID" value="ETK81241.1"/>
    <property type="molecule type" value="Genomic_DNA"/>
</dbReference>
<evidence type="ECO:0000313" key="1">
    <source>
        <dbReference type="EMBL" id="ETK81241.1"/>
    </source>
</evidence>
<dbReference type="AlphaFoldDB" id="W2GG59"/>
<organism evidence="1">
    <name type="scientific">Phytophthora nicotianae</name>
    <name type="common">Potato buckeye rot agent</name>
    <name type="synonym">Phytophthora parasitica</name>
    <dbReference type="NCBI Taxonomy" id="4792"/>
    <lineage>
        <taxon>Eukaryota</taxon>
        <taxon>Sar</taxon>
        <taxon>Stramenopiles</taxon>
        <taxon>Oomycota</taxon>
        <taxon>Peronosporomycetes</taxon>
        <taxon>Peronosporales</taxon>
        <taxon>Peronosporaceae</taxon>
        <taxon>Phytophthora</taxon>
    </lineage>
</organism>
<sequence>MKTKESTAFSFLRAQTHSGKKAANASLRLNGHVELARSYLHGRFLSPQYKNRS</sequence>
<dbReference type="Proteomes" id="UP000053236">
    <property type="component" value="Unassembled WGS sequence"/>
</dbReference>
<reference evidence="1" key="1">
    <citation type="submission" date="2013-11" db="EMBL/GenBank/DDBJ databases">
        <title>The Genome Sequence of Phytophthora parasitica CJ02B3.</title>
        <authorList>
            <consortium name="The Broad Institute Genomics Platform"/>
            <person name="Russ C."/>
            <person name="Tyler B."/>
            <person name="Panabieres F."/>
            <person name="Shan W."/>
            <person name="Tripathy S."/>
            <person name="Grunwald N."/>
            <person name="Machado M."/>
            <person name="Johnson C.S."/>
            <person name="Arredondo F."/>
            <person name="Hong C."/>
            <person name="Coffey M."/>
            <person name="Young S.K."/>
            <person name="Zeng Q."/>
            <person name="Gargeya S."/>
            <person name="Fitzgerald M."/>
            <person name="Abouelleil A."/>
            <person name="Alvarado L."/>
            <person name="Chapman S.B."/>
            <person name="Gainer-Dewar J."/>
            <person name="Goldberg J."/>
            <person name="Griggs A."/>
            <person name="Gujja S."/>
            <person name="Hansen M."/>
            <person name="Howarth C."/>
            <person name="Imamovic A."/>
            <person name="Ireland A."/>
            <person name="Larimer J."/>
            <person name="McCowan C."/>
            <person name="Murphy C."/>
            <person name="Pearson M."/>
            <person name="Poon T.W."/>
            <person name="Priest M."/>
            <person name="Roberts A."/>
            <person name="Saif S."/>
            <person name="Shea T."/>
            <person name="Sykes S."/>
            <person name="Wortman J."/>
            <person name="Nusbaum C."/>
            <person name="Birren B."/>
        </authorList>
    </citation>
    <scope>NUCLEOTIDE SEQUENCE [LARGE SCALE GENOMIC DNA]</scope>
    <source>
        <strain evidence="1">CJ02B3</strain>
    </source>
</reference>
<protein>
    <submittedName>
        <fullName evidence="1">Uncharacterized protein</fullName>
    </submittedName>
</protein>